<dbReference type="RefSeq" id="WP_012675945.1">
    <property type="nucleotide sequence ID" value="NC_012440.1"/>
</dbReference>
<evidence type="ECO:0000256" key="5">
    <source>
        <dbReference type="ARBA" id="ARBA00022801"/>
    </source>
</evidence>
<comment type="pathway">
    <text evidence="11">Sulfur metabolism; glutathione metabolism.</text>
</comment>
<dbReference type="InterPro" id="IPR043138">
    <property type="entry name" value="GGT_lsub"/>
</dbReference>
<dbReference type="Gene3D" id="1.10.246.130">
    <property type="match status" value="1"/>
</dbReference>
<dbReference type="UniPathway" id="UPA00204"/>
<keyword evidence="7 11" id="KW-0012">Acyltransferase</keyword>
<comment type="PTM">
    <text evidence="11">Cleaved by autocatalysis into a large and a small subunit.</text>
</comment>
<dbReference type="GO" id="GO:0006750">
    <property type="term" value="P:glutathione biosynthetic process"/>
    <property type="evidence" value="ECO:0007669"/>
    <property type="project" value="UniProtKB-KW"/>
</dbReference>
<proteinExistence type="inferred from homology"/>
<keyword evidence="13" id="KW-1185">Reference proteome</keyword>
<evidence type="ECO:0000256" key="1">
    <source>
        <dbReference type="ARBA" id="ARBA00001049"/>
    </source>
</evidence>
<dbReference type="Proteomes" id="UP000001366">
    <property type="component" value="Chromosome"/>
</dbReference>
<evidence type="ECO:0000256" key="7">
    <source>
        <dbReference type="ARBA" id="ARBA00023315"/>
    </source>
</evidence>
<feature type="binding site" evidence="10">
    <location>
        <position position="412"/>
    </location>
    <ligand>
        <name>L-glutamate</name>
        <dbReference type="ChEBI" id="CHEBI:29985"/>
    </ligand>
</feature>
<sequence>MKGIIAAGDKLTAEAGAEILRAGGNAFDAAVASLLSAPLAEPALTSLGGGGFLLAVEKGMYPLIYDFFVDVPPKRIDNPDFYPVYVDFGSAVQEFHIGCGSVAIPGMVAGIYQIYRERCSMPLEKLIKPAVRYAEEGIYLSKMQASFVKLLEPIFTATEESRRIYTVNGKLIDEKTLYRNPDYADFLRAFSKEGSWIFYEGEIAERIEKLSLENGGLLRREDLRRYKVDEKDPVFFRFRDHDIFTNSPPSAGGLLIAFTLKLLEDTELGSFGSLKHISSIVEAMHTTQLFRREHIDRNIHKKELELIIEDRSLFESYKKFFRKRLNLWGNTTHISIIDRDGNAVSVTTTNGEGSGYIIPGTGIMLNNMLGEEDLNPEGFFRWDPYLRLPSMMSPTVVMKDDKIRLVLGSAGSNRIRSAILNCIINYTVFNKTVQEAVSLPRIHFENHTVFLEPGFKKEVIKNLERYYETVVFEDINLFFGGVQAVTGDFEGAGDPRRGGYVIKVD</sequence>
<dbReference type="GO" id="GO:0103068">
    <property type="term" value="F:leukotriene C4 gamma-glutamyl transferase activity"/>
    <property type="evidence" value="ECO:0007669"/>
    <property type="project" value="UniProtKB-EC"/>
</dbReference>
<dbReference type="NCBIfam" id="TIGR00066">
    <property type="entry name" value="g_glut_trans"/>
    <property type="match status" value="1"/>
</dbReference>
<dbReference type="Gene3D" id="3.60.20.40">
    <property type="match status" value="1"/>
</dbReference>
<comment type="catalytic activity">
    <reaction evidence="8 11">
        <text>an N-terminal (5-L-glutamyl)-[peptide] + an alpha-amino acid = 5-L-glutamyl amino acid + an N-terminal L-alpha-aminoacyl-[peptide]</text>
        <dbReference type="Rhea" id="RHEA:23904"/>
        <dbReference type="Rhea" id="RHEA-COMP:9780"/>
        <dbReference type="Rhea" id="RHEA-COMP:9795"/>
        <dbReference type="ChEBI" id="CHEBI:77644"/>
        <dbReference type="ChEBI" id="CHEBI:78597"/>
        <dbReference type="ChEBI" id="CHEBI:78599"/>
        <dbReference type="ChEBI" id="CHEBI:78608"/>
        <dbReference type="EC" id="2.3.2.2"/>
    </reaction>
</comment>
<comment type="catalytic activity">
    <reaction evidence="2 11">
        <text>glutathione + H2O = L-cysteinylglycine + L-glutamate</text>
        <dbReference type="Rhea" id="RHEA:28807"/>
        <dbReference type="ChEBI" id="CHEBI:15377"/>
        <dbReference type="ChEBI" id="CHEBI:29985"/>
        <dbReference type="ChEBI" id="CHEBI:57925"/>
        <dbReference type="ChEBI" id="CHEBI:61694"/>
        <dbReference type="EC" id="3.4.19.13"/>
    </reaction>
</comment>
<dbReference type="OrthoDB" id="9781342at2"/>
<dbReference type="HOGENOM" id="CLU_014813_0_3_0"/>
<name>C0QT86_PERMH</name>
<dbReference type="InterPro" id="IPR043137">
    <property type="entry name" value="GGT_ssub_C"/>
</dbReference>
<gene>
    <name evidence="12" type="primary">ggt</name>
    <name evidence="12" type="ordered locus">PERMA_0102</name>
</gene>
<dbReference type="GO" id="GO:0036374">
    <property type="term" value="F:glutathione hydrolase activity"/>
    <property type="evidence" value="ECO:0007669"/>
    <property type="project" value="UniProtKB-UniRule"/>
</dbReference>
<dbReference type="SUPFAM" id="SSF56235">
    <property type="entry name" value="N-terminal nucleophile aminohydrolases (Ntn hydrolases)"/>
    <property type="match status" value="1"/>
</dbReference>
<dbReference type="PaxDb" id="123214-PERMA_0102"/>
<dbReference type="Pfam" id="PF01019">
    <property type="entry name" value="G_glu_transpept"/>
    <property type="match status" value="1"/>
</dbReference>
<dbReference type="PANTHER" id="PTHR43199:SF1">
    <property type="entry name" value="GLUTATHIONE HYDROLASE PROENZYME"/>
    <property type="match status" value="1"/>
</dbReference>
<dbReference type="KEGG" id="pmx:PERMA_0102"/>
<organism evidence="12 13">
    <name type="scientific">Persephonella marina (strain DSM 14350 / EX-H1)</name>
    <dbReference type="NCBI Taxonomy" id="123214"/>
    <lineage>
        <taxon>Bacteria</taxon>
        <taxon>Pseudomonadati</taxon>
        <taxon>Aquificota</taxon>
        <taxon>Aquificia</taxon>
        <taxon>Aquificales</taxon>
        <taxon>Hydrogenothermaceae</taxon>
        <taxon>Persephonella</taxon>
    </lineage>
</organism>
<evidence type="ECO:0000256" key="3">
    <source>
        <dbReference type="ARBA" id="ARBA00009381"/>
    </source>
</evidence>
<comment type="similarity">
    <text evidence="3 11">Belongs to the gamma-glutamyltransferase family.</text>
</comment>
<dbReference type="AlphaFoldDB" id="C0QT86"/>
<dbReference type="EMBL" id="CP001230">
    <property type="protein sequence ID" value="ACO03706.1"/>
    <property type="molecule type" value="Genomic_DNA"/>
</dbReference>
<dbReference type="PANTHER" id="PTHR43199">
    <property type="entry name" value="GLUTATHIONE HYDROLASE"/>
    <property type="match status" value="1"/>
</dbReference>
<evidence type="ECO:0000313" key="13">
    <source>
        <dbReference type="Proteomes" id="UP000001366"/>
    </source>
</evidence>
<feature type="binding site" evidence="10">
    <location>
        <position position="371"/>
    </location>
    <ligand>
        <name>L-glutamate</name>
        <dbReference type="ChEBI" id="CHEBI:29985"/>
    </ligand>
</feature>
<dbReference type="InterPro" id="IPR051792">
    <property type="entry name" value="GGT_bact"/>
</dbReference>
<keyword evidence="5 11" id="KW-0378">Hydrolase</keyword>
<dbReference type="GO" id="GO:0006751">
    <property type="term" value="P:glutathione catabolic process"/>
    <property type="evidence" value="ECO:0007669"/>
    <property type="project" value="UniProtKB-UniRule"/>
</dbReference>
<reference evidence="12 13" key="1">
    <citation type="journal article" date="2009" name="J. Bacteriol.">
        <title>Complete and draft genome sequences of six members of the Aquificales.</title>
        <authorList>
            <person name="Reysenbach A.L."/>
            <person name="Hamamura N."/>
            <person name="Podar M."/>
            <person name="Griffiths E."/>
            <person name="Ferreira S."/>
            <person name="Hochstein R."/>
            <person name="Heidelberg J."/>
            <person name="Johnson J."/>
            <person name="Mead D."/>
            <person name="Pohorille A."/>
            <person name="Sarmiento M."/>
            <person name="Schweighofer K."/>
            <person name="Seshadri R."/>
            <person name="Voytek M.A."/>
        </authorList>
    </citation>
    <scope>NUCLEOTIDE SEQUENCE [LARGE SCALE GENOMIC DNA]</scope>
    <source>
        <strain evidence="13">DSM 14350 / EX-H1</strain>
    </source>
</reference>
<dbReference type="InterPro" id="IPR029055">
    <property type="entry name" value="Ntn_hydrolases_N"/>
</dbReference>
<evidence type="ECO:0000256" key="9">
    <source>
        <dbReference type="PIRSR" id="PIRSR600101-1"/>
    </source>
</evidence>
<comment type="subunit">
    <text evidence="11">This enzyme consists of two polypeptide chains, which are synthesized in precursor form from a single polypeptide.</text>
</comment>
<keyword evidence="11" id="KW-0317">Glutathione biosynthesis</keyword>
<evidence type="ECO:0000256" key="4">
    <source>
        <dbReference type="ARBA" id="ARBA00022679"/>
    </source>
</evidence>
<dbReference type="InterPro" id="IPR000101">
    <property type="entry name" value="GGT_peptidase"/>
</dbReference>
<evidence type="ECO:0000256" key="8">
    <source>
        <dbReference type="ARBA" id="ARBA00047417"/>
    </source>
</evidence>
<dbReference type="EC" id="3.4.19.13" evidence="11"/>
<dbReference type="eggNOG" id="COG0405">
    <property type="taxonomic scope" value="Bacteria"/>
</dbReference>
<keyword evidence="6 11" id="KW-0865">Zymogen</keyword>
<protein>
    <recommendedName>
        <fullName evidence="11">Glutathione hydrolase proenzyme</fullName>
        <ecNumber evidence="11">2.3.2.2</ecNumber>
        <ecNumber evidence="11">3.4.19.13</ecNumber>
    </recommendedName>
    <component>
        <recommendedName>
            <fullName evidence="11">Glutathione hydrolase large chain</fullName>
        </recommendedName>
    </component>
    <component>
        <recommendedName>
            <fullName evidence="11">Glutathione hydrolase small chain</fullName>
        </recommendedName>
    </component>
</protein>
<evidence type="ECO:0000256" key="2">
    <source>
        <dbReference type="ARBA" id="ARBA00001089"/>
    </source>
</evidence>
<accession>C0QT86</accession>
<dbReference type="MEROPS" id="T03.013"/>
<comment type="catalytic activity">
    <reaction evidence="1 11">
        <text>an S-substituted glutathione + H2O = an S-substituted L-cysteinylglycine + L-glutamate</text>
        <dbReference type="Rhea" id="RHEA:59468"/>
        <dbReference type="ChEBI" id="CHEBI:15377"/>
        <dbReference type="ChEBI" id="CHEBI:29985"/>
        <dbReference type="ChEBI" id="CHEBI:90779"/>
        <dbReference type="ChEBI" id="CHEBI:143103"/>
        <dbReference type="EC" id="3.4.19.13"/>
    </reaction>
</comment>
<evidence type="ECO:0000313" key="12">
    <source>
        <dbReference type="EMBL" id="ACO03706.1"/>
    </source>
</evidence>
<evidence type="ECO:0000256" key="11">
    <source>
        <dbReference type="RuleBase" id="RU368036"/>
    </source>
</evidence>
<dbReference type="STRING" id="123214.PERMA_0102"/>
<feature type="active site" description="Nucleophile" evidence="9">
    <location>
        <position position="331"/>
    </location>
</feature>
<keyword evidence="4 11" id="KW-0808">Transferase</keyword>
<dbReference type="EC" id="2.3.2.2" evidence="11"/>
<evidence type="ECO:0000256" key="6">
    <source>
        <dbReference type="ARBA" id="ARBA00023145"/>
    </source>
</evidence>
<dbReference type="PRINTS" id="PR01210">
    <property type="entry name" value="GGTRANSPTASE"/>
</dbReference>
<evidence type="ECO:0000256" key="10">
    <source>
        <dbReference type="PIRSR" id="PIRSR600101-2"/>
    </source>
</evidence>